<accession>A0AA41WJM6</accession>
<name>A0AA41WJM6_9GAMM</name>
<sequence>MLVSTARITTENPQRLITRLCKHWGHKFPVSYDDHQGEIELSLGHCLLEAHENGLQVRLQAADEEHIQRLQQVVAEHLERMAAGETLVFNWQP</sequence>
<evidence type="ECO:0000313" key="2">
    <source>
        <dbReference type="Proteomes" id="UP001165292"/>
    </source>
</evidence>
<dbReference type="Pfam" id="PF09981">
    <property type="entry name" value="DUF2218"/>
    <property type="match status" value="1"/>
</dbReference>
<dbReference type="PIRSF" id="PIRSF028291">
    <property type="entry name" value="UCP028291"/>
    <property type="match status" value="1"/>
</dbReference>
<protein>
    <submittedName>
        <fullName evidence="1">DUF2218 domain-containing protein</fullName>
    </submittedName>
</protein>
<evidence type="ECO:0000313" key="1">
    <source>
        <dbReference type="EMBL" id="MCO7543713.1"/>
    </source>
</evidence>
<reference evidence="1" key="1">
    <citation type="submission" date="2022-06" db="EMBL/GenBank/DDBJ databases">
        <title>Detection of beta-lactamases in bacteria of animal origin.</title>
        <authorList>
            <person name="Mlynarcik P."/>
            <person name="Zdarska V."/>
            <person name="Chudobova H."/>
            <person name="Prochazkova P."/>
            <person name="Hricova K."/>
            <person name="Mezerova K."/>
            <person name="Bardon J."/>
            <person name="Dolejska M."/>
            <person name="Sukkar I."/>
            <person name="Kolar M."/>
        </authorList>
    </citation>
    <scope>NUCLEOTIDE SEQUENCE</scope>
    <source>
        <strain evidence="1">S 300-3</strain>
    </source>
</reference>
<organism evidence="1 2">
    <name type="scientific">Stutzerimonas nitrititolerans</name>
    <dbReference type="NCBI Taxonomy" id="2482751"/>
    <lineage>
        <taxon>Bacteria</taxon>
        <taxon>Pseudomonadati</taxon>
        <taxon>Pseudomonadota</taxon>
        <taxon>Gammaproteobacteria</taxon>
        <taxon>Pseudomonadales</taxon>
        <taxon>Pseudomonadaceae</taxon>
        <taxon>Stutzerimonas</taxon>
    </lineage>
</organism>
<dbReference type="Gene3D" id="3.30.310.50">
    <property type="entry name" value="Alpha-D-phosphohexomutase, C-terminal domain"/>
    <property type="match status" value="1"/>
</dbReference>
<dbReference type="RefSeq" id="WP_253162242.1">
    <property type="nucleotide sequence ID" value="NZ_DAMBXN010000012.1"/>
</dbReference>
<dbReference type="AlphaFoldDB" id="A0AA41WJM6"/>
<dbReference type="Proteomes" id="UP001165292">
    <property type="component" value="Unassembled WGS sequence"/>
</dbReference>
<gene>
    <name evidence="1" type="ORF">NJF43_02965</name>
</gene>
<dbReference type="EMBL" id="JAMYBS010000002">
    <property type="protein sequence ID" value="MCO7543713.1"/>
    <property type="molecule type" value="Genomic_DNA"/>
</dbReference>
<dbReference type="InterPro" id="IPR014543">
    <property type="entry name" value="UCP028291"/>
</dbReference>
<comment type="caution">
    <text evidence="1">The sequence shown here is derived from an EMBL/GenBank/DDBJ whole genome shotgun (WGS) entry which is preliminary data.</text>
</comment>
<proteinExistence type="predicted"/>